<keyword evidence="4 7" id="KW-1133">Transmembrane helix</keyword>
<feature type="transmembrane region" description="Helical" evidence="7">
    <location>
        <begin position="588"/>
        <end position="606"/>
    </location>
</feature>
<feature type="transmembrane region" description="Helical" evidence="7">
    <location>
        <begin position="552"/>
        <end position="576"/>
    </location>
</feature>
<feature type="compositionally biased region" description="Pro residues" evidence="6">
    <location>
        <begin position="179"/>
        <end position="194"/>
    </location>
</feature>
<feature type="region of interest" description="Disordered" evidence="6">
    <location>
        <begin position="1"/>
        <end position="132"/>
    </location>
</feature>
<dbReference type="GO" id="GO:0012505">
    <property type="term" value="C:endomembrane system"/>
    <property type="evidence" value="ECO:0007669"/>
    <property type="project" value="UniProtKB-SubCell"/>
</dbReference>
<evidence type="ECO:0000256" key="7">
    <source>
        <dbReference type="SAM" id="Phobius"/>
    </source>
</evidence>
<sequence>MEANVTNAGSSNEQQQPQLTPSQLRLQQMINMQHAQQREAQKRMSLDHTMTSSFRSESEDNGIASHHTPSSTPPPPSFSPHHQQQQQQQRHHSMPPVAQGDMHYHSYNHQGGGGNGYPPPPQEQRPSPTAAAVPAGAITMGEGEVYFPVNVSQQQQQHQRQLPPPSPQIQHPYLNVSRGPPPPTTAPARAPPTMVPLSGGGGGVRGGDVAKRRGYENDDIDAPVDNAAVYQNQAVNPYSTYQMIDPDQNTPPPNIMGQMPLPPQQPYPNPEFQPLNDPNHHQTHQFHYGNPDNQNYYDNYPDPDQPYMGGFNVGGKSSSLCCITACFKSIIAYILGAENLHRSFCFGAIDGMLTGSGIVSACAGLGLVDITSPLSTRLTVIALTLAACSSDGICMAIGHIWSTYVLHSAALTERREEKENFEKNRADAKARLVDTLLCRGMLKIDAMSVADTLEGYPDVFVSALVGDAGGHTLGSGPEGEVGLRGSGSSSGLMNPEDGYFSHGHYPGGGGGGGRMGRTSNYYESYGQFDEYKEDPDKHILDTAIMDSEKEGFIMMLSFCMFSVVPSSIYCFIPMFLNHVGNGDTGISPPSLCITLTSTIMLLLGIWKR</sequence>
<dbReference type="GO" id="GO:0030026">
    <property type="term" value="P:intracellular manganese ion homeostasis"/>
    <property type="evidence" value="ECO:0007669"/>
    <property type="project" value="InterPro"/>
</dbReference>
<reference evidence="8" key="1">
    <citation type="submission" date="2021-01" db="EMBL/GenBank/DDBJ databases">
        <authorList>
            <person name="Corre E."/>
            <person name="Pelletier E."/>
            <person name="Niang G."/>
            <person name="Scheremetjew M."/>
            <person name="Finn R."/>
            <person name="Kale V."/>
            <person name="Holt S."/>
            <person name="Cochrane G."/>
            <person name="Meng A."/>
            <person name="Brown T."/>
            <person name="Cohen L."/>
        </authorList>
    </citation>
    <scope>NUCLEOTIDE SEQUENCE</scope>
    <source>
        <strain evidence="8">GSO104</strain>
    </source>
</reference>
<keyword evidence="5 7" id="KW-0472">Membrane</keyword>
<proteinExistence type="inferred from homology"/>
<evidence type="ECO:0000256" key="2">
    <source>
        <dbReference type="ARBA" id="ARBA00007049"/>
    </source>
</evidence>
<evidence type="ECO:0000256" key="3">
    <source>
        <dbReference type="ARBA" id="ARBA00022692"/>
    </source>
</evidence>
<evidence type="ECO:0000256" key="6">
    <source>
        <dbReference type="SAM" id="MobiDB-lite"/>
    </source>
</evidence>
<feature type="compositionally biased region" description="Low complexity" evidence="6">
    <location>
        <begin position="79"/>
        <end position="88"/>
    </location>
</feature>
<accession>A0A7S4R5E7</accession>
<evidence type="ECO:0000256" key="4">
    <source>
        <dbReference type="ARBA" id="ARBA00022989"/>
    </source>
</evidence>
<dbReference type="InterPro" id="IPR008217">
    <property type="entry name" value="Ccc1_fam"/>
</dbReference>
<evidence type="ECO:0000256" key="1">
    <source>
        <dbReference type="ARBA" id="ARBA00004127"/>
    </source>
</evidence>
<dbReference type="GO" id="GO:0005384">
    <property type="term" value="F:manganese ion transmembrane transporter activity"/>
    <property type="evidence" value="ECO:0007669"/>
    <property type="project" value="InterPro"/>
</dbReference>
<comment type="subcellular location">
    <subcellularLocation>
        <location evidence="1">Endomembrane system</location>
        <topology evidence="1">Multi-pass membrane protein</topology>
    </subcellularLocation>
</comment>
<dbReference type="EMBL" id="HBNS01016092">
    <property type="protein sequence ID" value="CAE4603386.1"/>
    <property type="molecule type" value="Transcribed_RNA"/>
</dbReference>
<evidence type="ECO:0000313" key="8">
    <source>
        <dbReference type="EMBL" id="CAE4603386.1"/>
    </source>
</evidence>
<comment type="similarity">
    <text evidence="2">Belongs to the CCC1 family.</text>
</comment>
<feature type="compositionally biased region" description="Basic and acidic residues" evidence="6">
    <location>
        <begin position="36"/>
        <end position="46"/>
    </location>
</feature>
<gene>
    <name evidence="8" type="ORF">DBRI00130_LOCUS12914</name>
</gene>
<evidence type="ECO:0000256" key="5">
    <source>
        <dbReference type="ARBA" id="ARBA00023136"/>
    </source>
</evidence>
<dbReference type="AlphaFoldDB" id="A0A7S4R5E7"/>
<protein>
    <submittedName>
        <fullName evidence="8">Uncharacterized protein</fullName>
    </submittedName>
</protein>
<keyword evidence="3 7" id="KW-0812">Transmembrane</keyword>
<organism evidence="8">
    <name type="scientific">Ditylum brightwellii</name>
    <dbReference type="NCBI Taxonomy" id="49249"/>
    <lineage>
        <taxon>Eukaryota</taxon>
        <taxon>Sar</taxon>
        <taxon>Stramenopiles</taxon>
        <taxon>Ochrophyta</taxon>
        <taxon>Bacillariophyta</taxon>
        <taxon>Mediophyceae</taxon>
        <taxon>Lithodesmiophycidae</taxon>
        <taxon>Lithodesmiales</taxon>
        <taxon>Lithodesmiaceae</taxon>
        <taxon>Ditylum</taxon>
    </lineage>
</organism>
<feature type="region of interest" description="Disordered" evidence="6">
    <location>
        <begin position="151"/>
        <end position="204"/>
    </location>
</feature>
<name>A0A7S4R5E7_9STRA</name>
<dbReference type="Pfam" id="PF01988">
    <property type="entry name" value="VIT1"/>
    <property type="match status" value="1"/>
</dbReference>
<feature type="compositionally biased region" description="Polar residues" evidence="6">
    <location>
        <begin position="1"/>
        <end position="35"/>
    </location>
</feature>